<dbReference type="SUPFAM" id="SSF90123">
    <property type="entry name" value="ABC transporter transmembrane region"/>
    <property type="match status" value="2"/>
</dbReference>
<dbReference type="OrthoDB" id="6500128at2759"/>
<evidence type="ECO:0000313" key="12">
    <source>
        <dbReference type="EMBL" id="KAH7123177.1"/>
    </source>
</evidence>
<dbReference type="InterPro" id="IPR027417">
    <property type="entry name" value="P-loop_NTPase"/>
</dbReference>
<feature type="region of interest" description="Disordered" evidence="8">
    <location>
        <begin position="699"/>
        <end position="721"/>
    </location>
</feature>
<feature type="region of interest" description="Disordered" evidence="8">
    <location>
        <begin position="456"/>
        <end position="495"/>
    </location>
</feature>
<feature type="transmembrane region" description="Helical" evidence="9">
    <location>
        <begin position="880"/>
        <end position="900"/>
    </location>
</feature>
<gene>
    <name evidence="12" type="ORF">EDB81DRAFT_913362</name>
</gene>
<dbReference type="PROSITE" id="PS00211">
    <property type="entry name" value="ABC_TRANSPORTER_1"/>
    <property type="match status" value="2"/>
</dbReference>
<evidence type="ECO:0000256" key="7">
    <source>
        <dbReference type="ARBA" id="ARBA00023136"/>
    </source>
</evidence>
<keyword evidence="12" id="KW-0378">Hydrolase</keyword>
<evidence type="ECO:0000259" key="10">
    <source>
        <dbReference type="PROSITE" id="PS50893"/>
    </source>
</evidence>
<dbReference type="GO" id="GO:0005743">
    <property type="term" value="C:mitochondrial inner membrane"/>
    <property type="evidence" value="ECO:0007669"/>
    <property type="project" value="TreeGrafter"/>
</dbReference>
<keyword evidence="6 9" id="KW-1133">Transmembrane helix</keyword>
<feature type="transmembrane region" description="Helical" evidence="9">
    <location>
        <begin position="219"/>
        <end position="237"/>
    </location>
</feature>
<feature type="transmembrane region" description="Helical" evidence="9">
    <location>
        <begin position="328"/>
        <end position="346"/>
    </location>
</feature>
<dbReference type="Gene3D" id="1.20.1560.10">
    <property type="entry name" value="ABC transporter type 1, transmembrane domain"/>
    <property type="match status" value="1"/>
</dbReference>
<evidence type="ECO:0000256" key="4">
    <source>
        <dbReference type="ARBA" id="ARBA00022741"/>
    </source>
</evidence>
<feature type="transmembrane region" description="Helical" evidence="9">
    <location>
        <begin position="906"/>
        <end position="924"/>
    </location>
</feature>
<feature type="transmembrane region" description="Helical" evidence="9">
    <location>
        <begin position="193"/>
        <end position="213"/>
    </location>
</feature>
<dbReference type="Proteomes" id="UP000738349">
    <property type="component" value="Unassembled WGS sequence"/>
</dbReference>
<feature type="domain" description="ABC transporter" evidence="10">
    <location>
        <begin position="1083"/>
        <end position="1320"/>
    </location>
</feature>
<comment type="similarity">
    <text evidence="2">Belongs to the ABC transporter superfamily. ABCB family. Multidrug resistance exporter (TC 3.A.1.201) subfamily.</text>
</comment>
<dbReference type="Pfam" id="PF00005">
    <property type="entry name" value="ABC_tran"/>
    <property type="match status" value="3"/>
</dbReference>
<evidence type="ECO:0000259" key="11">
    <source>
        <dbReference type="PROSITE" id="PS50929"/>
    </source>
</evidence>
<organism evidence="12 13">
    <name type="scientific">Dactylonectria macrodidyma</name>
    <dbReference type="NCBI Taxonomy" id="307937"/>
    <lineage>
        <taxon>Eukaryota</taxon>
        <taxon>Fungi</taxon>
        <taxon>Dikarya</taxon>
        <taxon>Ascomycota</taxon>
        <taxon>Pezizomycotina</taxon>
        <taxon>Sordariomycetes</taxon>
        <taxon>Hypocreomycetidae</taxon>
        <taxon>Hypocreales</taxon>
        <taxon>Nectriaceae</taxon>
        <taxon>Dactylonectria</taxon>
    </lineage>
</organism>
<dbReference type="Gene3D" id="3.40.50.300">
    <property type="entry name" value="P-loop containing nucleotide triphosphate hydrolases"/>
    <property type="match status" value="2"/>
</dbReference>
<sequence>MDASKAVENTRIPVEDGSSEIQLVSLTRGDGAANNAKSRPEREPGFIDYIRIFSYATKWDIFAYIAAVFASIGAGITLPLMNIVFGRLVGGFNSYFSPTSTMTEAEFKDNLNKLSLYIFILFLGRFTLSYINKVCFRMIGIRLSGAIRLHYLQSLFSQTIHTLDSMPSGTATATITTTADTLQMGISEKMGTFIEYSATVICSIVVAFTYSWALALVTASTILFMALAVGIIVPFIMKGYTASTKAEAKAAAVASETFSSIRMVAACGAQEYMASRYCAWMEKAKLTGKSTSPFVALQFGLSWFAMYSAFGLAFWYGIKSYTEGRIDNLGTVLIVIMSFLLTVISLEKVSAPLLDIGKATVAGCEFFTVIDAPRPHTGSLKTPDICAARDIVFKNVTFAYPNRPCTKVLDDLNLTLEAGKLTAIVGPSGSGKSTIVGLVQKWYTLQDQHAIEQVMDEEKRQKARKKVKSAKGATEADGKPDKDDGDGALEPPPVEAGQVVKLKGSIFASAHSLDDIDPKWWRSQIGLVQQEPFLFNGTIYQNVAHGLVGSPWESESEGRKRQLVKEACKEAFADEFIDRLPDAYDTHVGDGGGKLSGGQRQRLAIARSIIKQPKILILDEATSSIDVRSERIVQAALDKVSRNRTTVVITHRLSTITKADRIIVLQQGRVVEAGTHEGLLENPEGVYYGLVHAQQLSLGDSTESSDDDTEEDFHSTRSRETSVAVPGTEMCIRKPVEKKKGLAQSYMRLLREQRSQWLLCVLAVLFTMCGSASTPLQAYLFAKAVVVFQGEGQQLIDNGNFWSLMWVVLAIGVGISFFFMGFITTNLAYYISTTYGTQYFRAILFQQMPFFDLEENSQGTLVSRVAVDPKYLQELLSINMAMVFFGAFNLVGSIAISFAFSWKLALVALCATMPIGLISGFWRLKYEMQFNEMNAAVFAESSKFAAESIGAFRTVTSLTLEDVICTRYQILLQTHISAAAKKAWWVSLIFAFSDSVSLACQALIFWYGGNLLARRELSVLNFLICFMSVIHGAEGAGQCLGFGPNAARANAAANRIRNAEETCLVDNIQDTERIPDTASGVGIQLQDVHFKYPTRDLPVFKGLNVTIEKGQFAALVGASGCGKSSIISLLERFYDVQGGAILVNGKNIKDLNVYEYRKSLALVAQESALFQGTVKENVLLGVHPETTTDDQLHQACRDASIHEFIASLPNGYATVVGSNGVLLSGGQKQRVAIARALIRNPDVLLLDEATSSLDSDSEKLVQGAIERAGRGRTMLVIAHRLATVQNADIIFVLGEGRIVEQGSHEELLKQRGVYWHMCRSQALDR</sequence>
<comment type="caution">
    <text evidence="12">The sequence shown here is derived from an EMBL/GenBank/DDBJ whole genome shotgun (WGS) entry which is preliminary data.</text>
</comment>
<evidence type="ECO:0000256" key="6">
    <source>
        <dbReference type="ARBA" id="ARBA00022989"/>
    </source>
</evidence>
<evidence type="ECO:0000256" key="8">
    <source>
        <dbReference type="SAM" id="MobiDB-lite"/>
    </source>
</evidence>
<evidence type="ECO:0000256" key="9">
    <source>
        <dbReference type="SAM" id="Phobius"/>
    </source>
</evidence>
<dbReference type="InterPro" id="IPR017871">
    <property type="entry name" value="ABC_transporter-like_CS"/>
</dbReference>
<dbReference type="PANTHER" id="PTHR43394">
    <property type="entry name" value="ATP-DEPENDENT PERMEASE MDL1, MITOCHONDRIAL"/>
    <property type="match status" value="1"/>
</dbReference>
<dbReference type="CDD" id="cd18577">
    <property type="entry name" value="ABC_6TM_Pgp_ABCB1_D1_like"/>
    <property type="match status" value="1"/>
</dbReference>
<keyword evidence="13" id="KW-1185">Reference proteome</keyword>
<feature type="transmembrane region" description="Helical" evidence="9">
    <location>
        <begin position="801"/>
        <end position="831"/>
    </location>
</feature>
<comment type="subcellular location">
    <subcellularLocation>
        <location evidence="1">Membrane</location>
        <topology evidence="1">Multi-pass membrane protein</topology>
    </subcellularLocation>
</comment>
<evidence type="ECO:0000256" key="1">
    <source>
        <dbReference type="ARBA" id="ARBA00004141"/>
    </source>
</evidence>
<dbReference type="SUPFAM" id="SSF52540">
    <property type="entry name" value="P-loop containing nucleoside triphosphate hydrolases"/>
    <property type="match status" value="3"/>
</dbReference>
<feature type="transmembrane region" description="Helical" evidence="9">
    <location>
        <begin position="114"/>
        <end position="132"/>
    </location>
</feature>
<feature type="domain" description="ABC transmembrane type-1" evidence="11">
    <location>
        <begin position="65"/>
        <end position="358"/>
    </location>
</feature>
<evidence type="ECO:0000256" key="3">
    <source>
        <dbReference type="ARBA" id="ARBA00022692"/>
    </source>
</evidence>
<proteinExistence type="inferred from homology"/>
<dbReference type="SMART" id="SM00382">
    <property type="entry name" value="AAA"/>
    <property type="match status" value="2"/>
</dbReference>
<dbReference type="EMBL" id="JAGMUV010000023">
    <property type="protein sequence ID" value="KAH7123177.1"/>
    <property type="molecule type" value="Genomic_DNA"/>
</dbReference>
<evidence type="ECO:0000256" key="5">
    <source>
        <dbReference type="ARBA" id="ARBA00022840"/>
    </source>
</evidence>
<dbReference type="InterPro" id="IPR039421">
    <property type="entry name" value="Type_1_exporter"/>
</dbReference>
<dbReference type="GO" id="GO:0015421">
    <property type="term" value="F:ABC-type oligopeptide transporter activity"/>
    <property type="evidence" value="ECO:0007669"/>
    <property type="project" value="TreeGrafter"/>
</dbReference>
<feature type="domain" description="ABC transporter" evidence="10">
    <location>
        <begin position="391"/>
        <end position="692"/>
    </location>
</feature>
<feature type="transmembrane region" description="Helical" evidence="9">
    <location>
        <begin position="294"/>
        <end position="316"/>
    </location>
</feature>
<feature type="transmembrane region" description="Helical" evidence="9">
    <location>
        <begin position="757"/>
        <end position="781"/>
    </location>
</feature>
<dbReference type="PROSITE" id="PS50893">
    <property type="entry name" value="ABC_TRANSPORTER_2"/>
    <property type="match status" value="2"/>
</dbReference>
<dbReference type="Pfam" id="PF00664">
    <property type="entry name" value="ABC_membrane"/>
    <property type="match status" value="2"/>
</dbReference>
<feature type="transmembrane region" description="Helical" evidence="9">
    <location>
        <begin position="61"/>
        <end position="85"/>
    </location>
</feature>
<evidence type="ECO:0000313" key="13">
    <source>
        <dbReference type="Proteomes" id="UP000738349"/>
    </source>
</evidence>
<keyword evidence="3 9" id="KW-0812">Transmembrane</keyword>
<keyword evidence="7 9" id="KW-0472">Membrane</keyword>
<dbReference type="InterPro" id="IPR003593">
    <property type="entry name" value="AAA+_ATPase"/>
</dbReference>
<dbReference type="GO" id="GO:0090374">
    <property type="term" value="P:oligopeptide export from mitochondrion"/>
    <property type="evidence" value="ECO:0007669"/>
    <property type="project" value="TreeGrafter"/>
</dbReference>
<dbReference type="InterPro" id="IPR036640">
    <property type="entry name" value="ABC1_TM_sf"/>
</dbReference>
<reference evidence="12" key="1">
    <citation type="journal article" date="2021" name="Nat. Commun.">
        <title>Genetic determinants of endophytism in the Arabidopsis root mycobiome.</title>
        <authorList>
            <person name="Mesny F."/>
            <person name="Miyauchi S."/>
            <person name="Thiergart T."/>
            <person name="Pickel B."/>
            <person name="Atanasova L."/>
            <person name="Karlsson M."/>
            <person name="Huettel B."/>
            <person name="Barry K.W."/>
            <person name="Haridas S."/>
            <person name="Chen C."/>
            <person name="Bauer D."/>
            <person name="Andreopoulos W."/>
            <person name="Pangilinan J."/>
            <person name="LaButti K."/>
            <person name="Riley R."/>
            <person name="Lipzen A."/>
            <person name="Clum A."/>
            <person name="Drula E."/>
            <person name="Henrissat B."/>
            <person name="Kohler A."/>
            <person name="Grigoriev I.V."/>
            <person name="Martin F.M."/>
            <person name="Hacquard S."/>
        </authorList>
    </citation>
    <scope>NUCLEOTIDE SEQUENCE</scope>
    <source>
        <strain evidence="12">MPI-CAGE-AT-0147</strain>
    </source>
</reference>
<feature type="domain" description="ABC transmembrane type-1" evidence="11">
    <location>
        <begin position="761"/>
        <end position="1048"/>
    </location>
</feature>
<dbReference type="CDD" id="cd03249">
    <property type="entry name" value="ABC_MTABC3_MDL1_MDL2"/>
    <property type="match status" value="1"/>
</dbReference>
<keyword evidence="4" id="KW-0547">Nucleotide-binding</keyword>
<protein>
    <submittedName>
        <fullName evidence="12">P-loop containing nucleoside triphosphate hydrolase protein</fullName>
    </submittedName>
</protein>
<dbReference type="InterPro" id="IPR003439">
    <property type="entry name" value="ABC_transporter-like_ATP-bd"/>
</dbReference>
<dbReference type="InterPro" id="IPR011527">
    <property type="entry name" value="ABC1_TM_dom"/>
</dbReference>
<dbReference type="PROSITE" id="PS50929">
    <property type="entry name" value="ABC_TM1F"/>
    <property type="match status" value="2"/>
</dbReference>
<feature type="transmembrane region" description="Helical" evidence="9">
    <location>
        <begin position="983"/>
        <end position="1008"/>
    </location>
</feature>
<dbReference type="CDD" id="cd18578">
    <property type="entry name" value="ABC_6TM_Pgp_ABCB1_D2_like"/>
    <property type="match status" value="1"/>
</dbReference>
<dbReference type="GO" id="GO:0005524">
    <property type="term" value="F:ATP binding"/>
    <property type="evidence" value="ECO:0007669"/>
    <property type="project" value="UniProtKB-KW"/>
</dbReference>
<dbReference type="FunFam" id="3.40.50.300:FF:000913">
    <property type="entry name" value="ABC multidrug transporter SitT"/>
    <property type="match status" value="1"/>
</dbReference>
<keyword evidence="5" id="KW-0067">ATP-binding</keyword>
<name>A0A9P9DQH0_9HYPO</name>
<evidence type="ECO:0000256" key="2">
    <source>
        <dbReference type="ARBA" id="ARBA00007577"/>
    </source>
</evidence>
<accession>A0A9P9DQH0</accession>
<dbReference type="PANTHER" id="PTHR43394:SF27">
    <property type="entry name" value="ATP-DEPENDENT TRANSLOCASE ABCB1-LIKE"/>
    <property type="match status" value="1"/>
</dbReference>
<dbReference type="GO" id="GO:0016887">
    <property type="term" value="F:ATP hydrolysis activity"/>
    <property type="evidence" value="ECO:0007669"/>
    <property type="project" value="InterPro"/>
</dbReference>